<evidence type="ECO:0000313" key="3">
    <source>
        <dbReference type="Proteomes" id="UP000663842"/>
    </source>
</evidence>
<dbReference type="EMBL" id="CAJNRG010018708">
    <property type="protein sequence ID" value="CAF2261574.1"/>
    <property type="molecule type" value="Genomic_DNA"/>
</dbReference>
<dbReference type="AlphaFoldDB" id="A0A820QAP0"/>
<accession>A0A820QAP0</accession>
<sequence>PVASTQIPDEIKAVGSVLQACVLVPGITLADETTAESVAICRKTRPTDVVNPKAPVPEACVPVVTTELPDEMKAEGTVQQACILVPGITLVDETTAESAAVWSERKPT</sequence>
<dbReference type="EMBL" id="CAJOBF010029604">
    <property type="protein sequence ID" value="CAF4415786.1"/>
    <property type="molecule type" value="Genomic_DNA"/>
</dbReference>
<reference evidence="2" key="1">
    <citation type="submission" date="2021-02" db="EMBL/GenBank/DDBJ databases">
        <authorList>
            <person name="Nowell W R."/>
        </authorList>
    </citation>
    <scope>NUCLEOTIDE SEQUENCE</scope>
</reference>
<protein>
    <submittedName>
        <fullName evidence="2">Uncharacterized protein</fullName>
    </submittedName>
</protein>
<evidence type="ECO:0000313" key="2">
    <source>
        <dbReference type="EMBL" id="CAF4415786.1"/>
    </source>
</evidence>
<dbReference type="Proteomes" id="UP000663887">
    <property type="component" value="Unassembled WGS sequence"/>
</dbReference>
<dbReference type="Proteomes" id="UP000663842">
    <property type="component" value="Unassembled WGS sequence"/>
</dbReference>
<name>A0A820QAP0_9BILA</name>
<evidence type="ECO:0000313" key="1">
    <source>
        <dbReference type="EMBL" id="CAF2261574.1"/>
    </source>
</evidence>
<gene>
    <name evidence="2" type="ORF">UXM345_LOCUS38622</name>
    <name evidence="1" type="ORF">XDN619_LOCUS36189</name>
</gene>
<organism evidence="2 3">
    <name type="scientific">Rotaria magnacalcarata</name>
    <dbReference type="NCBI Taxonomy" id="392030"/>
    <lineage>
        <taxon>Eukaryota</taxon>
        <taxon>Metazoa</taxon>
        <taxon>Spiralia</taxon>
        <taxon>Gnathifera</taxon>
        <taxon>Rotifera</taxon>
        <taxon>Eurotatoria</taxon>
        <taxon>Bdelloidea</taxon>
        <taxon>Philodinida</taxon>
        <taxon>Philodinidae</taxon>
        <taxon>Rotaria</taxon>
    </lineage>
</organism>
<comment type="caution">
    <text evidence="2">The sequence shown here is derived from an EMBL/GenBank/DDBJ whole genome shotgun (WGS) entry which is preliminary data.</text>
</comment>
<feature type="non-terminal residue" evidence="2">
    <location>
        <position position="1"/>
    </location>
</feature>
<proteinExistence type="predicted"/>
<feature type="non-terminal residue" evidence="2">
    <location>
        <position position="108"/>
    </location>
</feature>